<dbReference type="SMART" id="SM00155">
    <property type="entry name" value="PLDc"/>
    <property type="match status" value="2"/>
</dbReference>
<evidence type="ECO:0000256" key="9">
    <source>
        <dbReference type="PIRNR" id="PIRNR009376"/>
    </source>
</evidence>
<evidence type="ECO:0000256" key="1">
    <source>
        <dbReference type="ARBA" id="ARBA00000798"/>
    </source>
</evidence>
<dbReference type="Pfam" id="PF00614">
    <property type="entry name" value="PLDc"/>
    <property type="match status" value="1"/>
</dbReference>
<keyword evidence="3" id="KW-0677">Repeat</keyword>
<dbReference type="GO" id="GO:0004630">
    <property type="term" value="F:phospholipase D activity"/>
    <property type="evidence" value="ECO:0007669"/>
    <property type="project" value="UniProtKB-UniRule"/>
</dbReference>
<dbReference type="PANTHER" id="PTHR18896:SF121">
    <property type="entry name" value="PHOSPHOLIPASE D2"/>
    <property type="match status" value="1"/>
</dbReference>
<dbReference type="KEGG" id="kmr:108248262"/>
<evidence type="ECO:0000313" key="12">
    <source>
        <dbReference type="Proteomes" id="UP000264800"/>
    </source>
</evidence>
<evidence type="ECO:0000256" key="2">
    <source>
        <dbReference type="ARBA" id="ARBA00008664"/>
    </source>
</evidence>
<comment type="similarity">
    <text evidence="2 9">Belongs to the phospholipase D family.</text>
</comment>
<comment type="subcellular location">
    <subcellularLocation>
        <location evidence="8">Endomembrane system</location>
        <topology evidence="8">Lipid-anchor</topology>
    </subcellularLocation>
</comment>
<accession>A0A3Q3G368</accession>
<dbReference type="Gene3D" id="3.30.870.10">
    <property type="entry name" value="Endonuclease Chain A"/>
    <property type="match status" value="3"/>
</dbReference>
<protein>
    <recommendedName>
        <fullName evidence="9">Phospholipase</fullName>
        <ecNumber evidence="9">3.1.4.4</ecNumber>
    </recommendedName>
</protein>
<dbReference type="Gene3D" id="3.30.1520.10">
    <property type="entry name" value="Phox-like domain"/>
    <property type="match status" value="1"/>
</dbReference>
<dbReference type="Pfam" id="PF13091">
    <property type="entry name" value="PLDc_2"/>
    <property type="match status" value="1"/>
</dbReference>
<comment type="catalytic activity">
    <reaction evidence="1 9">
        <text>a 1,2-diacyl-sn-glycero-3-phosphocholine + H2O = a 1,2-diacyl-sn-glycero-3-phosphate + choline + H(+)</text>
        <dbReference type="Rhea" id="RHEA:14445"/>
        <dbReference type="ChEBI" id="CHEBI:15354"/>
        <dbReference type="ChEBI" id="CHEBI:15377"/>
        <dbReference type="ChEBI" id="CHEBI:15378"/>
        <dbReference type="ChEBI" id="CHEBI:57643"/>
        <dbReference type="ChEBI" id="CHEBI:58608"/>
        <dbReference type="EC" id="3.1.4.4"/>
    </reaction>
</comment>
<evidence type="ECO:0000256" key="7">
    <source>
        <dbReference type="ARBA" id="ARBA00023288"/>
    </source>
</evidence>
<dbReference type="PANTHER" id="PTHR18896">
    <property type="entry name" value="PHOSPHOLIPASE D"/>
    <property type="match status" value="1"/>
</dbReference>
<dbReference type="OMA" id="IKDKWDR"/>
<sequence>MDKIATELALKTTGHQLSVFSSSDVPGSFKHEDPLSTTCTPAGNCDPVREAGSSANSAMAIQEDGIKPAAASSAAQSQGGGKGFWDIIIKKKDEIDALILENQQSFRSIHHLKNRPFIMLNTPITCEMTNVEKKPDALDDEDTLYTFDITHGQFHWTVKKKYKHFQELQRDLHFHRLLLPFQRFDRFNMNVQRRRSILEEMPSLQAPGKTKRISMRGAPECHDSKHLEEYLNCVLKKTFCKKTSCLMEFLCVSRLSFIPDLGPKGLEGPVIKRSGGYHTSNLQCISNNTCCFLWLHRWMVVKDSFLMFINRDNSTINGVMLFDQEFKVDPVDTNNHHGICIKNTARSLVIQCSSDEQKDWWSQEINKMAEACDFLKEQRFGGFAPPRANTLTKWYVNGSGYFADLADALENAKEEIFITDWWLSPKVFLKRPANKKEWRLDKILQKKAEEGVKVFVLLYREVTYALSINSDYSKRALRKKHRNIKVIRHPDHILSGVVFWAHHEKMVAIDQSVAFVGGIDLTLGRWDDNEYRLTDLGSTEESNGVTEEQPDKGCLCCQTDASDTRPNSQPKWSSKHLADNTKLWLGKDYNNFVEKDWFKPDKPFEENVDRTKVPRIPWRDLSAAVHGRAARDVARHFIQRWNLNKLSKRKYRNDSFPYLVPKSNSTADSLPYTVTGSSKAKVQVLRSFSDWLPKMKVELSIKEAYIDTIEKSEHYIYIENQFFITCADGVIENEIGDVIVKRILRAHREQKKFRVFVVIPLSPGFEGDIKTASGNAARTILHYTYRTINRGKASILSRLSEQIENWTEYITFCGLRTHSKLSGKLVTEQIYVHSKTLIADDRRYIIGSANINDRSMLGNRDTELAVLVEDEERVPSVMGGQEYEAGPLTLALRKECFSVLLGANDEPRIDIDDPISDAFFGVWQKTTELNTEIYEKVFKCPPCDNVHNMQQLREYNDEKPLSETDSEQAEEELKAVRGLLVHFPLNYLCEENLLPPLICKEGMAPSTVWT</sequence>
<dbReference type="CDD" id="cd01254">
    <property type="entry name" value="PH_PLD"/>
    <property type="match status" value="1"/>
</dbReference>
<evidence type="ECO:0000256" key="8">
    <source>
        <dbReference type="ARBA" id="ARBA00037868"/>
    </source>
</evidence>
<dbReference type="GO" id="GO:0012505">
    <property type="term" value="C:endomembrane system"/>
    <property type="evidence" value="ECO:0007669"/>
    <property type="project" value="UniProtKB-SubCell"/>
</dbReference>
<dbReference type="SMART" id="SM00233">
    <property type="entry name" value="PH"/>
    <property type="match status" value="1"/>
</dbReference>
<evidence type="ECO:0000256" key="6">
    <source>
        <dbReference type="ARBA" id="ARBA00023098"/>
    </source>
</evidence>
<keyword evidence="7" id="KW-0449">Lipoprotein</keyword>
<keyword evidence="5 9" id="KW-0442">Lipid degradation</keyword>
<reference evidence="11" key="1">
    <citation type="submission" date="2025-08" db="UniProtKB">
        <authorList>
            <consortium name="Ensembl"/>
        </authorList>
    </citation>
    <scope>IDENTIFICATION</scope>
</reference>
<dbReference type="InterPro" id="IPR011993">
    <property type="entry name" value="PH-like_dom_sf"/>
</dbReference>
<dbReference type="InterPro" id="IPR001736">
    <property type="entry name" value="PLipase_D/transphosphatidylase"/>
</dbReference>
<dbReference type="OrthoDB" id="14911at2759"/>
<evidence type="ECO:0000256" key="3">
    <source>
        <dbReference type="ARBA" id="ARBA00022737"/>
    </source>
</evidence>
<dbReference type="AlphaFoldDB" id="A0A3Q3G368"/>
<evidence type="ECO:0000256" key="5">
    <source>
        <dbReference type="ARBA" id="ARBA00022963"/>
    </source>
</evidence>
<dbReference type="CDD" id="cd09141">
    <property type="entry name" value="PLDc_vPLD1_2_yPLD_like_2"/>
    <property type="match status" value="1"/>
</dbReference>
<dbReference type="InterPro" id="IPR015679">
    <property type="entry name" value="PLipase_D_fam"/>
</dbReference>
<dbReference type="RefSeq" id="XP_017292411.1">
    <property type="nucleotide sequence ID" value="XM_017436922.1"/>
</dbReference>
<dbReference type="GO" id="GO:0060627">
    <property type="term" value="P:regulation of vesicle-mediated transport"/>
    <property type="evidence" value="ECO:0007669"/>
    <property type="project" value="TreeGrafter"/>
</dbReference>
<dbReference type="EC" id="3.1.4.4" evidence="9"/>
<dbReference type="InterPro" id="IPR001683">
    <property type="entry name" value="PX_dom"/>
</dbReference>
<dbReference type="SUPFAM" id="SSF56024">
    <property type="entry name" value="Phospholipase D/nuclease"/>
    <property type="match status" value="2"/>
</dbReference>
<evidence type="ECO:0000313" key="11">
    <source>
        <dbReference type="Ensembl" id="ENSKMAP00000018727.1"/>
    </source>
</evidence>
<dbReference type="GeneID" id="108248262"/>
<keyword evidence="4 9" id="KW-0378">Hydrolase</keyword>
<dbReference type="Ensembl" id="ENSKMAT00000018987.1">
    <property type="protein sequence ID" value="ENSKMAP00000018727.1"/>
    <property type="gene ID" value="ENSKMAG00000013917.1"/>
</dbReference>
<dbReference type="InterPro" id="IPR016555">
    <property type="entry name" value="PLipase_D_euk"/>
</dbReference>
<organism evidence="11 12">
    <name type="scientific">Kryptolebias marmoratus</name>
    <name type="common">Mangrove killifish</name>
    <name type="synonym">Rivulus marmoratus</name>
    <dbReference type="NCBI Taxonomy" id="37003"/>
    <lineage>
        <taxon>Eukaryota</taxon>
        <taxon>Metazoa</taxon>
        <taxon>Chordata</taxon>
        <taxon>Craniata</taxon>
        <taxon>Vertebrata</taxon>
        <taxon>Euteleostomi</taxon>
        <taxon>Actinopterygii</taxon>
        <taxon>Neopterygii</taxon>
        <taxon>Teleostei</taxon>
        <taxon>Neoteleostei</taxon>
        <taxon>Acanthomorphata</taxon>
        <taxon>Ovalentaria</taxon>
        <taxon>Atherinomorphae</taxon>
        <taxon>Cyprinodontiformes</taxon>
        <taxon>Rivulidae</taxon>
        <taxon>Kryptolebias</taxon>
    </lineage>
</organism>
<dbReference type="SUPFAM" id="SSF64268">
    <property type="entry name" value="PX domain"/>
    <property type="match status" value="1"/>
</dbReference>
<dbReference type="GO" id="GO:0035091">
    <property type="term" value="F:phosphatidylinositol binding"/>
    <property type="evidence" value="ECO:0007669"/>
    <property type="project" value="InterPro"/>
</dbReference>
<evidence type="ECO:0000259" key="10">
    <source>
        <dbReference type="PROSITE" id="PS50035"/>
    </source>
</evidence>
<feature type="domain" description="PLD phosphodiesterase" evidence="10">
    <location>
        <begin position="498"/>
        <end position="525"/>
    </location>
</feature>
<dbReference type="SUPFAM" id="SSF50729">
    <property type="entry name" value="PH domain-like"/>
    <property type="match status" value="1"/>
</dbReference>
<dbReference type="InterPro" id="IPR036871">
    <property type="entry name" value="PX_dom_sf"/>
</dbReference>
<reference evidence="11" key="2">
    <citation type="submission" date="2025-09" db="UniProtKB">
        <authorList>
            <consortium name="Ensembl"/>
        </authorList>
    </citation>
    <scope>IDENTIFICATION</scope>
</reference>
<dbReference type="GO" id="GO:0006654">
    <property type="term" value="P:phosphatidic acid biosynthetic process"/>
    <property type="evidence" value="ECO:0007669"/>
    <property type="project" value="InterPro"/>
</dbReference>
<dbReference type="InterPro" id="IPR001849">
    <property type="entry name" value="PH_domain"/>
</dbReference>
<dbReference type="SMART" id="SM00312">
    <property type="entry name" value="PX"/>
    <property type="match status" value="1"/>
</dbReference>
<dbReference type="Gene3D" id="2.30.29.30">
    <property type="entry name" value="Pleckstrin-homology domain (PH domain)/Phosphotyrosine-binding domain (PTB)"/>
    <property type="match status" value="1"/>
</dbReference>
<dbReference type="GeneTree" id="ENSGT00940000160229"/>
<evidence type="ECO:0000256" key="4">
    <source>
        <dbReference type="ARBA" id="ARBA00022801"/>
    </source>
</evidence>
<dbReference type="PIRSF" id="PIRSF009376">
    <property type="entry name" value="Phospholipase_D_euk"/>
    <property type="match status" value="1"/>
</dbReference>
<keyword evidence="6" id="KW-0443">Lipid metabolism</keyword>
<name>A0A3Q3G368_KRYMA</name>
<dbReference type="GO" id="GO:0009395">
    <property type="term" value="P:phospholipid catabolic process"/>
    <property type="evidence" value="ECO:0007669"/>
    <property type="project" value="TreeGrafter"/>
</dbReference>
<dbReference type="FunFam" id="3.30.870.10:FF:000011">
    <property type="entry name" value="Phospholipase"/>
    <property type="match status" value="1"/>
</dbReference>
<dbReference type="PROSITE" id="PS50035">
    <property type="entry name" value="PLD"/>
    <property type="match status" value="2"/>
</dbReference>
<dbReference type="Proteomes" id="UP000264800">
    <property type="component" value="Unplaced"/>
</dbReference>
<keyword evidence="12" id="KW-1185">Reference proteome</keyword>
<dbReference type="STRING" id="37003.ENSKMAP00000018727"/>
<dbReference type="CDD" id="cd09138">
    <property type="entry name" value="PLDc_vPLD1_2_yPLD_like_1"/>
    <property type="match status" value="1"/>
</dbReference>
<dbReference type="InterPro" id="IPR025202">
    <property type="entry name" value="PLD-like_dom"/>
</dbReference>
<feature type="domain" description="PLD phosphodiesterase" evidence="10">
    <location>
        <begin position="828"/>
        <end position="855"/>
    </location>
</feature>
<dbReference type="GO" id="GO:0035556">
    <property type="term" value="P:intracellular signal transduction"/>
    <property type="evidence" value="ECO:0007669"/>
    <property type="project" value="InterPro"/>
</dbReference>
<proteinExistence type="inferred from homology"/>